<dbReference type="EMBL" id="JACHGW010000013">
    <property type="protein sequence ID" value="MBB6054066.1"/>
    <property type="molecule type" value="Genomic_DNA"/>
</dbReference>
<evidence type="ECO:0000313" key="2">
    <source>
        <dbReference type="Proteomes" id="UP000520814"/>
    </source>
</evidence>
<dbReference type="AlphaFoldDB" id="A0A7W9SWP0"/>
<gene>
    <name evidence="1" type="ORF">HNQ39_005913</name>
</gene>
<protein>
    <submittedName>
        <fullName evidence="1">Uncharacterized protein</fullName>
    </submittedName>
</protein>
<proteinExistence type="predicted"/>
<comment type="caution">
    <text evidence="1">The sequence shown here is derived from an EMBL/GenBank/DDBJ whole genome shotgun (WGS) entry which is preliminary data.</text>
</comment>
<organism evidence="1 2">
    <name type="scientific">Armatimonas rosea</name>
    <dbReference type="NCBI Taxonomy" id="685828"/>
    <lineage>
        <taxon>Bacteria</taxon>
        <taxon>Bacillati</taxon>
        <taxon>Armatimonadota</taxon>
        <taxon>Armatimonadia</taxon>
        <taxon>Armatimonadales</taxon>
        <taxon>Armatimonadaceae</taxon>
        <taxon>Armatimonas</taxon>
    </lineage>
</organism>
<name>A0A7W9SWP0_ARMRO</name>
<evidence type="ECO:0000313" key="1">
    <source>
        <dbReference type="EMBL" id="MBB6054066.1"/>
    </source>
</evidence>
<dbReference type="Proteomes" id="UP000520814">
    <property type="component" value="Unassembled WGS sequence"/>
</dbReference>
<sequence>MDPANSPILFNYGTGGVMTAQHDLTMSFSSNPTAVATYVNTRLYKKDTLYINLSTGDSYTLATNGGASNGFQFVGFVSDSGPINSVSMATNIKNYLVVDNVLYGTRK</sequence>
<accession>A0A7W9SWP0</accession>
<dbReference type="RefSeq" id="WP_184204148.1">
    <property type="nucleotide sequence ID" value="NZ_JACHGW010000013.1"/>
</dbReference>
<reference evidence="1 2" key="1">
    <citation type="submission" date="2020-08" db="EMBL/GenBank/DDBJ databases">
        <title>Genomic Encyclopedia of Type Strains, Phase IV (KMG-IV): sequencing the most valuable type-strain genomes for metagenomic binning, comparative biology and taxonomic classification.</title>
        <authorList>
            <person name="Goeker M."/>
        </authorList>
    </citation>
    <scope>NUCLEOTIDE SEQUENCE [LARGE SCALE GENOMIC DNA]</scope>
    <source>
        <strain evidence="1 2">DSM 23562</strain>
    </source>
</reference>
<keyword evidence="2" id="KW-1185">Reference proteome</keyword>